<evidence type="ECO:0000313" key="14">
    <source>
        <dbReference type="EMBL" id="SDW04270.1"/>
    </source>
</evidence>
<keyword evidence="4" id="KW-0690">Ribosome biogenesis</keyword>
<dbReference type="Pfam" id="PF01926">
    <property type="entry name" value="MMR_HSR1"/>
    <property type="match status" value="1"/>
</dbReference>
<comment type="similarity">
    <text evidence="11">Belongs to the TRAFAC class YlqF/YawG GTPase family. MTG1 subfamily.</text>
</comment>
<dbReference type="InterPro" id="IPR006073">
    <property type="entry name" value="GTP-bd"/>
</dbReference>
<comment type="subcellular location">
    <subcellularLocation>
        <location evidence="1 11">Cytoplasm</location>
    </subcellularLocation>
</comment>
<evidence type="ECO:0000256" key="6">
    <source>
        <dbReference type="ARBA" id="ARBA00022801"/>
    </source>
</evidence>
<dbReference type="Proteomes" id="UP000199488">
    <property type="component" value="Unassembled WGS sequence"/>
</dbReference>
<dbReference type="GO" id="GO:0005737">
    <property type="term" value="C:cytoplasm"/>
    <property type="evidence" value="ECO:0007669"/>
    <property type="project" value="UniProtKB-SubCell"/>
</dbReference>
<evidence type="ECO:0000256" key="7">
    <source>
        <dbReference type="ARBA" id="ARBA00022884"/>
    </source>
</evidence>
<dbReference type="GO" id="GO:0005525">
    <property type="term" value="F:GTP binding"/>
    <property type="evidence" value="ECO:0007669"/>
    <property type="project" value="UniProtKB-KW"/>
</dbReference>
<dbReference type="PANTHER" id="PTHR45782">
    <property type="entry name" value="MITOCHONDRIAL RIBOSOME-ASSOCIATED GTPASE 1"/>
    <property type="match status" value="1"/>
</dbReference>
<protein>
    <recommendedName>
        <fullName evidence="2 11">Ribosome biogenesis GTPase A</fullName>
    </recommendedName>
</protein>
<sequence length="287" mass="32817">MDIQWYPGHMDKAQKEVQSKLKQVDVVIELADARIPRSSRNPLLETIIQDKPSVIVLTKADLADPKVTEEWKQYYRDQGIEAVDVDSKHKKGLHVIKEAALQQTERLQARWKRKGIKPRAIRAMIIGIPNVGKSTLINQWIGKKTAKIGDRPGITKNQQWLKMGKEMDLLDTPGILWPKFEDPYVGERLAATGAIKDELLDLQDIAYFIIGICQEYYPEKLLQRFGLEDKPRETSLEWFEDIGRKRGALLAGAEIDYEKAGEMVVREFRGGLLGRISLERPDDEISE</sequence>
<dbReference type="InterPro" id="IPR030378">
    <property type="entry name" value="G_CP_dom"/>
</dbReference>
<dbReference type="InterPro" id="IPR023179">
    <property type="entry name" value="GTP-bd_ortho_bundle_sf"/>
</dbReference>
<feature type="domain" description="CP-type G" evidence="13">
    <location>
        <begin position="15"/>
        <end position="178"/>
    </location>
</feature>
<evidence type="ECO:0000256" key="4">
    <source>
        <dbReference type="ARBA" id="ARBA00022517"/>
    </source>
</evidence>
<dbReference type="Gene3D" id="1.10.1580.10">
    <property type="match status" value="1"/>
</dbReference>
<evidence type="ECO:0000256" key="11">
    <source>
        <dbReference type="PIRNR" id="PIRNR006230"/>
    </source>
</evidence>
<feature type="binding site" evidence="12">
    <location>
        <position position="174"/>
    </location>
    <ligand>
        <name>GTP</name>
        <dbReference type="ChEBI" id="CHEBI:37565"/>
    </ligand>
</feature>
<dbReference type="GO" id="GO:0003924">
    <property type="term" value="F:GTPase activity"/>
    <property type="evidence" value="ECO:0007669"/>
    <property type="project" value="TreeGrafter"/>
</dbReference>
<evidence type="ECO:0000256" key="8">
    <source>
        <dbReference type="ARBA" id="ARBA00023134"/>
    </source>
</evidence>
<dbReference type="SUPFAM" id="SSF52540">
    <property type="entry name" value="P-loop containing nucleoside triphosphate hydrolases"/>
    <property type="match status" value="1"/>
</dbReference>
<name>A0A1H2QBG4_9BACI</name>
<evidence type="ECO:0000256" key="5">
    <source>
        <dbReference type="ARBA" id="ARBA00022741"/>
    </source>
</evidence>
<evidence type="ECO:0000256" key="9">
    <source>
        <dbReference type="ARBA" id="ARBA00025021"/>
    </source>
</evidence>
<dbReference type="EMBL" id="FNNC01000001">
    <property type="protein sequence ID" value="SDW04270.1"/>
    <property type="molecule type" value="Genomic_DNA"/>
</dbReference>
<organism evidence="14 15">
    <name type="scientific">Marinococcus luteus</name>
    <dbReference type="NCBI Taxonomy" id="1122204"/>
    <lineage>
        <taxon>Bacteria</taxon>
        <taxon>Bacillati</taxon>
        <taxon>Bacillota</taxon>
        <taxon>Bacilli</taxon>
        <taxon>Bacillales</taxon>
        <taxon>Bacillaceae</taxon>
        <taxon>Marinococcus</taxon>
    </lineage>
</organism>
<dbReference type="FunFam" id="1.10.1580.10:FF:000003">
    <property type="entry name" value="Ribosome biogenesis GTPase A"/>
    <property type="match status" value="1"/>
</dbReference>
<dbReference type="InterPro" id="IPR016478">
    <property type="entry name" value="GTPase_MTG1"/>
</dbReference>
<keyword evidence="6" id="KW-0378">Hydrolase</keyword>
<dbReference type="InterPro" id="IPR027417">
    <property type="entry name" value="P-loop_NTPase"/>
</dbReference>
<keyword evidence="15" id="KW-1185">Reference proteome</keyword>
<evidence type="ECO:0000256" key="10">
    <source>
        <dbReference type="ARBA" id="ARBA00025856"/>
    </source>
</evidence>
<gene>
    <name evidence="14" type="ORF">SAMN05421781_0237</name>
</gene>
<dbReference type="OrthoDB" id="9779790at2"/>
<dbReference type="GO" id="GO:0003723">
    <property type="term" value="F:RNA binding"/>
    <property type="evidence" value="ECO:0007669"/>
    <property type="project" value="UniProtKB-KW"/>
</dbReference>
<dbReference type="GO" id="GO:0042254">
    <property type="term" value="P:ribosome biogenesis"/>
    <property type="evidence" value="ECO:0007669"/>
    <property type="project" value="UniProtKB-KW"/>
</dbReference>
<dbReference type="GO" id="GO:0006412">
    <property type="term" value="P:translation"/>
    <property type="evidence" value="ECO:0007669"/>
    <property type="project" value="TreeGrafter"/>
</dbReference>
<evidence type="ECO:0000256" key="3">
    <source>
        <dbReference type="ARBA" id="ARBA00022490"/>
    </source>
</evidence>
<keyword evidence="7" id="KW-0694">RNA-binding</keyword>
<dbReference type="RefSeq" id="WP_091610290.1">
    <property type="nucleotide sequence ID" value="NZ_FNNC01000001.1"/>
</dbReference>
<dbReference type="PIRSF" id="PIRSF006230">
    <property type="entry name" value="MG442"/>
    <property type="match status" value="1"/>
</dbReference>
<evidence type="ECO:0000313" key="15">
    <source>
        <dbReference type="Proteomes" id="UP000199488"/>
    </source>
</evidence>
<comment type="function">
    <text evidence="11">Required for a late step of 50S ribosomal subunit assembly. Has GTPase activity.</text>
</comment>
<evidence type="ECO:0000259" key="13">
    <source>
        <dbReference type="PROSITE" id="PS51721"/>
    </source>
</evidence>
<dbReference type="Gene3D" id="3.40.50.300">
    <property type="entry name" value="P-loop containing nucleotide triphosphate hydrolases"/>
    <property type="match status" value="1"/>
</dbReference>
<dbReference type="InterPro" id="IPR019991">
    <property type="entry name" value="GTP-bd_ribosome_bgen"/>
</dbReference>
<keyword evidence="5 11" id="KW-0547">Nucleotide-binding</keyword>
<evidence type="ECO:0000256" key="2">
    <source>
        <dbReference type="ARBA" id="ARBA00014898"/>
    </source>
</evidence>
<accession>A0A1H2QBG4</accession>
<comment type="function">
    <text evidence="9">Essential protein that is required for a late step of 50S ribosomal subunit assembly. Has GTPase activity that is stimulated by interaction with the immature 50S ribosome subunit. Binds to the 23S rRNA. Required for the association of ribosomal proteins rplP and rpmA with the large subunit.</text>
</comment>
<dbReference type="NCBIfam" id="TIGR03596">
    <property type="entry name" value="GTPase_YlqF"/>
    <property type="match status" value="1"/>
</dbReference>
<dbReference type="FunFam" id="3.40.50.300:FF:000590">
    <property type="entry name" value="Ribosome biogenesis GTPase A"/>
    <property type="match status" value="1"/>
</dbReference>
<dbReference type="STRING" id="1122204.SAMN05421781_0237"/>
<dbReference type="PROSITE" id="PS51721">
    <property type="entry name" value="G_CP"/>
    <property type="match status" value="1"/>
</dbReference>
<reference evidence="14 15" key="1">
    <citation type="submission" date="2016-10" db="EMBL/GenBank/DDBJ databases">
        <authorList>
            <person name="de Groot N.N."/>
        </authorList>
    </citation>
    <scope>NUCLEOTIDE SEQUENCE [LARGE SCALE GENOMIC DNA]</scope>
    <source>
        <strain evidence="14 15">DSM 23126</strain>
    </source>
</reference>
<evidence type="ECO:0000256" key="1">
    <source>
        <dbReference type="ARBA" id="ARBA00004496"/>
    </source>
</evidence>
<keyword evidence="8 11" id="KW-0342">GTP-binding</keyword>
<proteinExistence type="inferred from homology"/>
<comment type="subunit">
    <text evidence="10">Interacts with ctc. Interacts with the immature 50S ribosome subunit. 2 molecules of rbgA bind to one 50S subunit.</text>
</comment>
<feature type="binding site" evidence="12">
    <location>
        <begin position="130"/>
        <end position="135"/>
    </location>
    <ligand>
        <name>GTP</name>
        <dbReference type="ChEBI" id="CHEBI:37565"/>
    </ligand>
</feature>
<dbReference type="PANTHER" id="PTHR45782:SF4">
    <property type="entry name" value="MITOCHONDRIAL RIBOSOME-ASSOCIATED GTPASE 1"/>
    <property type="match status" value="1"/>
</dbReference>
<dbReference type="CDD" id="cd01856">
    <property type="entry name" value="YlqF"/>
    <property type="match status" value="1"/>
</dbReference>
<dbReference type="AlphaFoldDB" id="A0A1H2QBG4"/>
<evidence type="ECO:0000256" key="12">
    <source>
        <dbReference type="PIRSR" id="PIRSR006230-1"/>
    </source>
</evidence>
<keyword evidence="3 11" id="KW-0963">Cytoplasm</keyword>